<feature type="region of interest" description="Disordered" evidence="1">
    <location>
        <begin position="441"/>
        <end position="463"/>
    </location>
</feature>
<evidence type="ECO:0000313" key="2">
    <source>
        <dbReference type="EMBL" id="KAH7035206.1"/>
    </source>
</evidence>
<evidence type="ECO:0000313" key="3">
    <source>
        <dbReference type="Proteomes" id="UP000756346"/>
    </source>
</evidence>
<evidence type="ECO:0000256" key="1">
    <source>
        <dbReference type="SAM" id="MobiDB-lite"/>
    </source>
</evidence>
<sequence length="463" mass="52570">MYKIRLNKWGLQKYLRHQTPDSFKHGRRALGKQAEQFLDRALPVQQKRLSIVSVECGGTAITSPKPMTPRVLASPEQWRLPEECIFIAHNYLFGTFESRTWTPPANTEHSLVWIRQVAIGSNCLSRNMTDLGFSMLELCFANFRARLTAAEPHLLSDILSALAQLSRSSDELVDVFVNYALGLCTILCPINHPVRQLLSNLHKQGWTKIKPHLQNMLAAYWETARLHADPRDPYIDLQEGHITFLGTIAGWLHPHHAVTSIQNILRRRKLQGLVDPITDQQIHSDLVLMLYHSGQCEEAKSLALEMVESKPIYPSAVTNSHAILAQVAEKDGEIDEAIAWARKNFTYAMATWGPGYHRTAQTVLELILLLRKAEQIDEARQLVQIFDVSWEEFCKQLEKSETLMSRGKRFKARPSLLFIKGFHARFQQAFDEMEHGEMINRTDVGSQTPSPNSSASLSRSGSE</sequence>
<evidence type="ECO:0008006" key="4">
    <source>
        <dbReference type="Google" id="ProtNLM"/>
    </source>
</evidence>
<proteinExistence type="predicted"/>
<gene>
    <name evidence="2" type="ORF">B0I36DRAFT_317853</name>
</gene>
<keyword evidence="3" id="KW-1185">Reference proteome</keyword>
<dbReference type="OrthoDB" id="5308957at2759"/>
<dbReference type="RefSeq" id="XP_046015299.1">
    <property type="nucleotide sequence ID" value="XM_046153206.1"/>
</dbReference>
<comment type="caution">
    <text evidence="2">The sequence shown here is derived from an EMBL/GenBank/DDBJ whole genome shotgun (WGS) entry which is preliminary data.</text>
</comment>
<dbReference type="EMBL" id="JAGTJQ010000003">
    <property type="protein sequence ID" value="KAH7035206.1"/>
    <property type="molecule type" value="Genomic_DNA"/>
</dbReference>
<dbReference type="AlphaFoldDB" id="A0A9P9BWL8"/>
<dbReference type="GeneID" id="70182752"/>
<name>A0A9P9BWL8_9PEZI</name>
<protein>
    <recommendedName>
        <fullName evidence="4">Clr5 domain-containing protein</fullName>
    </recommendedName>
</protein>
<dbReference type="Gene3D" id="1.25.40.10">
    <property type="entry name" value="Tetratricopeptide repeat domain"/>
    <property type="match status" value="1"/>
</dbReference>
<accession>A0A9P9BWL8</accession>
<reference evidence="2" key="1">
    <citation type="journal article" date="2021" name="Nat. Commun.">
        <title>Genetic determinants of endophytism in the Arabidopsis root mycobiome.</title>
        <authorList>
            <person name="Mesny F."/>
            <person name="Miyauchi S."/>
            <person name="Thiergart T."/>
            <person name="Pickel B."/>
            <person name="Atanasova L."/>
            <person name="Karlsson M."/>
            <person name="Huettel B."/>
            <person name="Barry K.W."/>
            <person name="Haridas S."/>
            <person name="Chen C."/>
            <person name="Bauer D."/>
            <person name="Andreopoulos W."/>
            <person name="Pangilinan J."/>
            <person name="LaButti K."/>
            <person name="Riley R."/>
            <person name="Lipzen A."/>
            <person name="Clum A."/>
            <person name="Drula E."/>
            <person name="Henrissat B."/>
            <person name="Kohler A."/>
            <person name="Grigoriev I.V."/>
            <person name="Martin F.M."/>
            <person name="Hacquard S."/>
        </authorList>
    </citation>
    <scope>NUCLEOTIDE SEQUENCE</scope>
    <source>
        <strain evidence="2">MPI-CAGE-CH-0230</strain>
    </source>
</reference>
<organism evidence="2 3">
    <name type="scientific">Microdochium trichocladiopsis</name>
    <dbReference type="NCBI Taxonomy" id="1682393"/>
    <lineage>
        <taxon>Eukaryota</taxon>
        <taxon>Fungi</taxon>
        <taxon>Dikarya</taxon>
        <taxon>Ascomycota</taxon>
        <taxon>Pezizomycotina</taxon>
        <taxon>Sordariomycetes</taxon>
        <taxon>Xylariomycetidae</taxon>
        <taxon>Xylariales</taxon>
        <taxon>Microdochiaceae</taxon>
        <taxon>Microdochium</taxon>
    </lineage>
</organism>
<dbReference type="Proteomes" id="UP000756346">
    <property type="component" value="Unassembled WGS sequence"/>
</dbReference>
<dbReference type="InterPro" id="IPR011990">
    <property type="entry name" value="TPR-like_helical_dom_sf"/>
</dbReference>
<feature type="compositionally biased region" description="Low complexity" evidence="1">
    <location>
        <begin position="446"/>
        <end position="463"/>
    </location>
</feature>
<dbReference type="SUPFAM" id="SSF48452">
    <property type="entry name" value="TPR-like"/>
    <property type="match status" value="1"/>
</dbReference>